<accession>A0A9N8ZKG7</accession>
<dbReference type="EMBL" id="CAJVQA010001005">
    <property type="protein sequence ID" value="CAG8499115.1"/>
    <property type="molecule type" value="Genomic_DNA"/>
</dbReference>
<feature type="compositionally biased region" description="Low complexity" evidence="1">
    <location>
        <begin position="446"/>
        <end position="457"/>
    </location>
</feature>
<dbReference type="AlphaFoldDB" id="A0A9N8ZKG7"/>
<protein>
    <submittedName>
        <fullName evidence="2">16872_t:CDS:1</fullName>
    </submittedName>
</protein>
<evidence type="ECO:0000256" key="1">
    <source>
        <dbReference type="SAM" id="MobiDB-lite"/>
    </source>
</evidence>
<name>A0A9N8ZKG7_9GLOM</name>
<gene>
    <name evidence="2" type="ORF">CPELLU_LOCUS2362</name>
</gene>
<feature type="region of interest" description="Disordered" evidence="1">
    <location>
        <begin position="439"/>
        <end position="459"/>
    </location>
</feature>
<reference evidence="2" key="1">
    <citation type="submission" date="2021-06" db="EMBL/GenBank/DDBJ databases">
        <authorList>
            <person name="Kallberg Y."/>
            <person name="Tangrot J."/>
            <person name="Rosling A."/>
        </authorList>
    </citation>
    <scope>NUCLEOTIDE SEQUENCE</scope>
    <source>
        <strain evidence="2">FL966</strain>
    </source>
</reference>
<sequence length="540" mass="62083">MSYHISTFGMKLKNIAQVAVFTELIYKKLLASLQKKSIIDNIANKSSFSLQMLESPKYNEKTKEHVREKKAINPKNRTVFDFMICPPNDESEVIKSSLLDIAEPEVKRSNEDTNSGLYFDMVPKLDLAKYEVNLVELALNTKFFNLFLGFLAKPVMGINKEIIDLIFWHVLNIICNKNEELNEPENKPRTILVLKSTLQQCGKNIITDFIDDKVLGSHLYFTMSDLEKILGFNKHLKSLITERMVAIECKGLETIRINDYAGYMITREILDHPNASGVVISYLLSCDLSNWSLGKIPTTKMKIETIYEKVYQDYLKWCSCNEEKLLTSKVAGKKFSQIGIDRACLQDNRVRVYQYILDHPKIVTKFRESSLNDIEEFSNTPQSDLSKNKTTNMLIFNVPEFIPSKIITSQAEKNLSPSDKKEDKQKNLTQALFDYMKEEAEAPVASTSGTSKTSKMSNLPEPKIIEQSQKDQTSKLPESIKLISGHEEHLRKRAIELEAEEDPKEYMNMSVQERLIEEEIIHRDLENKEITSSWLNTDEE</sequence>
<evidence type="ECO:0000313" key="2">
    <source>
        <dbReference type="EMBL" id="CAG8499115.1"/>
    </source>
</evidence>
<proteinExistence type="predicted"/>
<dbReference type="OrthoDB" id="2413832at2759"/>
<evidence type="ECO:0000313" key="3">
    <source>
        <dbReference type="Proteomes" id="UP000789759"/>
    </source>
</evidence>
<dbReference type="Proteomes" id="UP000789759">
    <property type="component" value="Unassembled WGS sequence"/>
</dbReference>
<comment type="caution">
    <text evidence="2">The sequence shown here is derived from an EMBL/GenBank/DDBJ whole genome shotgun (WGS) entry which is preliminary data.</text>
</comment>
<organism evidence="2 3">
    <name type="scientific">Cetraspora pellucida</name>
    <dbReference type="NCBI Taxonomy" id="1433469"/>
    <lineage>
        <taxon>Eukaryota</taxon>
        <taxon>Fungi</taxon>
        <taxon>Fungi incertae sedis</taxon>
        <taxon>Mucoromycota</taxon>
        <taxon>Glomeromycotina</taxon>
        <taxon>Glomeromycetes</taxon>
        <taxon>Diversisporales</taxon>
        <taxon>Gigasporaceae</taxon>
        <taxon>Cetraspora</taxon>
    </lineage>
</organism>
<keyword evidence="3" id="KW-1185">Reference proteome</keyword>